<sequence length="222" mass="25296">MRILVDDTREVHPYLENVKSIAKGIHKFLGQDSEVVIHDLSDPTSSIIFLAGGLTDRELGGPVTDLVLKTLRQESNPEDIVNYRNQTEDGRTFKSSTLFIKDDREEVIGCLCINYDVTKLSLVQNIINNFCAMEEDSNKDSNQKEIEYEIFANDINDVLNKMIKAAIDQVNKPVPFMEKEDKLKVIEFLEQKSAFIIKGAVERIADDLGVSRYTVYNYLKEI</sequence>
<accession>D9QQC3</accession>
<dbReference type="InterPro" id="IPR039446">
    <property type="entry name" value="DauR-like"/>
</dbReference>
<dbReference type="AlphaFoldDB" id="D9QQC3"/>
<name>D9QQC3_ACEAZ</name>
<dbReference type="Pfam" id="PF08348">
    <property type="entry name" value="PAS_6"/>
    <property type="match status" value="1"/>
</dbReference>
<dbReference type="EMBL" id="CP002105">
    <property type="protein sequence ID" value="ADL12714.1"/>
    <property type="molecule type" value="Genomic_DNA"/>
</dbReference>
<feature type="domain" description="Transcriptional regulator DauR-like HTH" evidence="2">
    <location>
        <begin position="159"/>
        <end position="220"/>
    </location>
</feature>
<proteinExistence type="predicted"/>
<dbReference type="Proteomes" id="UP000001661">
    <property type="component" value="Chromosome"/>
</dbReference>
<dbReference type="PANTHER" id="PTHR35568">
    <property type="entry name" value="TRANSCRIPTIONAL REGULATOR DAUR"/>
    <property type="match status" value="1"/>
</dbReference>
<dbReference type="PANTHER" id="PTHR35568:SF1">
    <property type="entry name" value="TRANSCRIPTIONAL REGULATOR DAUR"/>
    <property type="match status" value="1"/>
</dbReference>
<evidence type="ECO:0000313" key="4">
    <source>
        <dbReference type="Proteomes" id="UP000001661"/>
    </source>
</evidence>
<dbReference type="STRING" id="574087.Acear_1194"/>
<dbReference type="InterPro" id="IPR039445">
    <property type="entry name" value="DauR-like_HTH"/>
</dbReference>
<dbReference type="RefSeq" id="WP_013278160.1">
    <property type="nucleotide sequence ID" value="NC_014378.1"/>
</dbReference>
<protein>
    <submittedName>
        <fullName evidence="3">YheO domain protein</fullName>
    </submittedName>
</protein>
<reference evidence="3 4" key="1">
    <citation type="journal article" date="2010" name="Stand. Genomic Sci.">
        <title>Complete genome sequence of Acetohalobium arabaticum type strain (Z-7288).</title>
        <authorList>
            <person name="Sikorski J."/>
            <person name="Lapidus A."/>
            <person name="Chertkov O."/>
            <person name="Lucas S."/>
            <person name="Copeland A."/>
            <person name="Glavina Del Rio T."/>
            <person name="Nolan M."/>
            <person name="Tice H."/>
            <person name="Cheng J.F."/>
            <person name="Han C."/>
            <person name="Brambilla E."/>
            <person name="Pitluck S."/>
            <person name="Liolios K."/>
            <person name="Ivanova N."/>
            <person name="Mavromatis K."/>
            <person name="Mikhailova N."/>
            <person name="Pati A."/>
            <person name="Bruce D."/>
            <person name="Detter C."/>
            <person name="Tapia R."/>
            <person name="Goodwin L."/>
            <person name="Chen A."/>
            <person name="Palaniappan K."/>
            <person name="Land M."/>
            <person name="Hauser L."/>
            <person name="Chang Y.J."/>
            <person name="Jeffries C.D."/>
            <person name="Rohde M."/>
            <person name="Goker M."/>
            <person name="Spring S."/>
            <person name="Woyke T."/>
            <person name="Bristow J."/>
            <person name="Eisen J.A."/>
            <person name="Markowitz V."/>
            <person name="Hugenholtz P."/>
            <person name="Kyrpides N.C."/>
            <person name="Klenk H.P."/>
        </authorList>
    </citation>
    <scope>NUCLEOTIDE SEQUENCE [LARGE SCALE GENOMIC DNA]</scope>
    <source>
        <strain evidence="4">ATCC 49924 / DSM 5501 / Z-7288</strain>
    </source>
</reference>
<dbReference type="Pfam" id="PF13309">
    <property type="entry name" value="HTH_22"/>
    <property type="match status" value="1"/>
</dbReference>
<evidence type="ECO:0000313" key="3">
    <source>
        <dbReference type="EMBL" id="ADL12714.1"/>
    </source>
</evidence>
<feature type="domain" description="YheO-like" evidence="1">
    <location>
        <begin position="15"/>
        <end position="125"/>
    </location>
</feature>
<evidence type="ECO:0000259" key="2">
    <source>
        <dbReference type="Pfam" id="PF13309"/>
    </source>
</evidence>
<dbReference type="HOGENOM" id="CLU_080179_2_0_9"/>
<dbReference type="InterPro" id="IPR013559">
    <property type="entry name" value="YheO"/>
</dbReference>
<organism evidence="3 4">
    <name type="scientific">Acetohalobium arabaticum (strain ATCC 49924 / DSM 5501 / Z-7288)</name>
    <dbReference type="NCBI Taxonomy" id="574087"/>
    <lineage>
        <taxon>Bacteria</taxon>
        <taxon>Bacillati</taxon>
        <taxon>Bacillota</taxon>
        <taxon>Clostridia</taxon>
        <taxon>Halanaerobiales</taxon>
        <taxon>Halobacteroidaceae</taxon>
        <taxon>Acetohalobium</taxon>
    </lineage>
</organism>
<evidence type="ECO:0000259" key="1">
    <source>
        <dbReference type="Pfam" id="PF08348"/>
    </source>
</evidence>
<dbReference type="KEGG" id="aar:Acear_1194"/>
<dbReference type="OrthoDB" id="9796595at2"/>
<gene>
    <name evidence="3" type="ordered locus">Acear_1194</name>
</gene>
<keyword evidence="4" id="KW-1185">Reference proteome</keyword>
<dbReference type="eggNOG" id="COG2964">
    <property type="taxonomic scope" value="Bacteria"/>
</dbReference>